<organism evidence="2 3">
    <name type="scientific">Tenacibaculum tangerinum</name>
    <dbReference type="NCBI Taxonomy" id="3038772"/>
    <lineage>
        <taxon>Bacteria</taxon>
        <taxon>Pseudomonadati</taxon>
        <taxon>Bacteroidota</taxon>
        <taxon>Flavobacteriia</taxon>
        <taxon>Flavobacteriales</taxon>
        <taxon>Flavobacteriaceae</taxon>
        <taxon>Tenacibaculum</taxon>
    </lineage>
</organism>
<keyword evidence="1" id="KW-0732">Signal</keyword>
<dbReference type="EMBL" id="CP122539">
    <property type="protein sequence ID" value="WGH74614.1"/>
    <property type="molecule type" value="Genomic_DNA"/>
</dbReference>
<feature type="chain" id="PRO_5046408714" evidence="1">
    <location>
        <begin position="20"/>
        <end position="468"/>
    </location>
</feature>
<keyword evidence="3" id="KW-1185">Reference proteome</keyword>
<proteinExistence type="predicted"/>
<reference evidence="2 3" key="1">
    <citation type="submission" date="2023-04" db="EMBL/GenBank/DDBJ databases">
        <title>Tenacibaculum tangerinum sp. nov., isolated from sea tidal flat of South Korea.</title>
        <authorList>
            <person name="Lee S.H."/>
            <person name="Kim J.-J."/>
        </authorList>
    </citation>
    <scope>NUCLEOTIDE SEQUENCE [LARGE SCALE GENOMIC DNA]</scope>
    <source>
        <strain evidence="2 3">GRR-S3-23</strain>
    </source>
</reference>
<evidence type="ECO:0000256" key="1">
    <source>
        <dbReference type="SAM" id="SignalP"/>
    </source>
</evidence>
<protein>
    <submittedName>
        <fullName evidence="2">Uncharacterized protein</fullName>
    </submittedName>
</protein>
<gene>
    <name evidence="2" type="ORF">P8625_10990</name>
</gene>
<dbReference type="Proteomes" id="UP001232001">
    <property type="component" value="Chromosome"/>
</dbReference>
<accession>A0ABY8L000</accession>
<feature type="signal peptide" evidence="1">
    <location>
        <begin position="1"/>
        <end position="19"/>
    </location>
</feature>
<sequence length="468" mass="55413">MNLLLKFSFFFLFVSMSYANTVRNLVTLPKHFKVEDTFSGDLSEKESFHLIFSKNKQNRKNTVHSFIYDGKTITELQPFESVEKYSLISFHKKQGILSLLLSYKEKNKEYIRRVDINLNTKEIKQETPFVHEDYLSSIRENDRSILIYKTKEEITISQFIGINQPKKFTYTFRKKNDDYSTFFNENKLEAIKTNEFIANGSTANFRVYFDENHLIFTKESTSDNITNVVTVPLDEKDFIPSKIKTFTNKKADGIYKKFTSFYFDSKIYQFGNDKKTGSIKIHHITTNKSKLINVDDSLSSKIKGNDAFAGVTAFLKQAGKNKHKTTITANPTKNNKIKVRVDYVNIDYSYHYNWWWHHQQFMMWQQQNMMRTIPSGFGPSQPNDIYFNTYTFAEEKRYFEILLDSEGNLLNEELPETMYKEIDKKKYIEKLEEIKDFKYESSCFLKNSFRFISYSRKQQGFIFQTNKL</sequence>
<dbReference type="RefSeq" id="WP_279650509.1">
    <property type="nucleotide sequence ID" value="NZ_CP122539.1"/>
</dbReference>
<evidence type="ECO:0000313" key="3">
    <source>
        <dbReference type="Proteomes" id="UP001232001"/>
    </source>
</evidence>
<name>A0ABY8L000_9FLAO</name>
<evidence type="ECO:0000313" key="2">
    <source>
        <dbReference type="EMBL" id="WGH74614.1"/>
    </source>
</evidence>